<protein>
    <submittedName>
        <fullName evidence="1">Uncharacterized protein</fullName>
    </submittedName>
</protein>
<name>A0A6H0ZG37_9HYPH</name>
<proteinExistence type="predicted"/>
<dbReference type="AlphaFoldDB" id="A0A6H0ZG37"/>
<reference evidence="1 2" key="1">
    <citation type="submission" date="2020-04" db="EMBL/GenBank/DDBJ databases">
        <title>FDA dAtabase for Regulatory Grade micrObial Sequences (FDA-ARGOS): Supporting development and validation of Infectious Disease Dx tests.</title>
        <authorList>
            <person name="Sciortino C."/>
            <person name="Tallon L."/>
            <person name="Sadzewicz L."/>
            <person name="Vavikolanu K."/>
            <person name="Mehta A."/>
            <person name="Aluvathingal J."/>
            <person name="Nadendla S."/>
            <person name="Nandy P."/>
            <person name="Geyer C."/>
            <person name="Yan Y."/>
            <person name="Sichtig H."/>
        </authorList>
    </citation>
    <scope>NUCLEOTIDE SEQUENCE [LARGE SCALE GENOMIC DNA]</scope>
    <source>
        <strain evidence="1 2">FDAARGOS_633</strain>
    </source>
</reference>
<dbReference type="EMBL" id="CP050896">
    <property type="protein sequence ID" value="QIX19812.1"/>
    <property type="molecule type" value="Genomic_DNA"/>
</dbReference>
<sequence>MIDVLISEKIERLVDTLICAGCDIQAVGSGYCLNEPDDELMLSVVNSILAAFGPRDHLVADIHACLRRQGRVVEV</sequence>
<organism evidence="1 2">
    <name type="scientific">Agrobacterium pusense</name>
    <dbReference type="NCBI Taxonomy" id="648995"/>
    <lineage>
        <taxon>Bacteria</taxon>
        <taxon>Pseudomonadati</taxon>
        <taxon>Pseudomonadota</taxon>
        <taxon>Alphaproteobacteria</taxon>
        <taxon>Hyphomicrobiales</taxon>
        <taxon>Rhizobiaceae</taxon>
        <taxon>Rhizobium/Agrobacterium group</taxon>
        <taxon>Agrobacterium</taxon>
    </lineage>
</organism>
<dbReference type="Proteomes" id="UP000500870">
    <property type="component" value="Chromosome 2"/>
</dbReference>
<gene>
    <name evidence="1" type="ORF">FOB41_01185</name>
</gene>
<evidence type="ECO:0000313" key="2">
    <source>
        <dbReference type="Proteomes" id="UP000500870"/>
    </source>
</evidence>
<accession>A0A6H0ZG37</accession>
<dbReference type="RefSeq" id="WP_136883770.1">
    <property type="nucleotide sequence ID" value="NZ_CP050896.1"/>
</dbReference>
<evidence type="ECO:0000313" key="1">
    <source>
        <dbReference type="EMBL" id="QIX19812.1"/>
    </source>
</evidence>